<sequence length="362" mass="40437">MPTVPRASGSSRRHRVPILDPVARPQTTRRSNRRTAGPPLPCANLTDPRPMTAGPPDGMQTFFQSKPPQVEKALGHNMSTVTRETNFFDMHLHPDLRLKRVVFLDDLPETLSNFCDKLSQNPSELPRAAPGTFDVDYPMNEGIIDEKTLQDHWLTVSKCYCPVASGLCFKDSWEPHFQINVVAAGPRKDFGVADGYLSPRDPESLSKEQRKDLDLLKKHGLSNFLIWEFKSLASGPHILQNLRELVDEDFTWTGCQERSVNDEPSVGCGQAHRVGGRLSVTGRRTGPDSTAIDDLIRPPVDSDAQEVHAGQKRPLSDTHDTECRKRQKVSVDITNKATVYADQKAFDRQDALRVIQQVITVG</sequence>
<reference evidence="3" key="1">
    <citation type="journal article" date="2014" name="Proc. Natl. Acad. Sci. U.S.A.">
        <title>Extensive sampling of basidiomycete genomes demonstrates inadequacy of the white-rot/brown-rot paradigm for wood decay fungi.</title>
        <authorList>
            <person name="Riley R."/>
            <person name="Salamov A.A."/>
            <person name="Brown D.W."/>
            <person name="Nagy L.G."/>
            <person name="Floudas D."/>
            <person name="Held B.W."/>
            <person name="Levasseur A."/>
            <person name="Lombard V."/>
            <person name="Morin E."/>
            <person name="Otillar R."/>
            <person name="Lindquist E.A."/>
            <person name="Sun H."/>
            <person name="LaButti K.M."/>
            <person name="Schmutz J."/>
            <person name="Jabbour D."/>
            <person name="Luo H."/>
            <person name="Baker S.E."/>
            <person name="Pisabarro A.G."/>
            <person name="Walton J.D."/>
            <person name="Blanchette R.A."/>
            <person name="Henrissat B."/>
            <person name="Martin F."/>
            <person name="Cullen D."/>
            <person name="Hibbett D.S."/>
            <person name="Grigoriev I.V."/>
        </authorList>
    </citation>
    <scope>NUCLEOTIDE SEQUENCE [LARGE SCALE GENOMIC DNA]</scope>
    <source>
        <strain evidence="3">CBS 339.88</strain>
    </source>
</reference>
<dbReference type="HOGENOM" id="CLU_765141_0_0_1"/>
<evidence type="ECO:0000313" key="2">
    <source>
        <dbReference type="EMBL" id="KDR66188.1"/>
    </source>
</evidence>
<keyword evidence="3" id="KW-1185">Reference proteome</keyword>
<feature type="region of interest" description="Disordered" evidence="1">
    <location>
        <begin position="1"/>
        <end position="53"/>
    </location>
</feature>
<dbReference type="AlphaFoldDB" id="A0A067SHE5"/>
<protein>
    <submittedName>
        <fullName evidence="2">Uncharacterized protein</fullName>
    </submittedName>
</protein>
<gene>
    <name evidence="2" type="ORF">GALMADRAFT_1205041</name>
</gene>
<dbReference type="EMBL" id="KL142426">
    <property type="protein sequence ID" value="KDR66188.1"/>
    <property type="molecule type" value="Genomic_DNA"/>
</dbReference>
<dbReference type="OrthoDB" id="3055171at2759"/>
<proteinExistence type="predicted"/>
<feature type="region of interest" description="Disordered" evidence="1">
    <location>
        <begin position="302"/>
        <end position="322"/>
    </location>
</feature>
<dbReference type="Proteomes" id="UP000027222">
    <property type="component" value="Unassembled WGS sequence"/>
</dbReference>
<organism evidence="2 3">
    <name type="scientific">Galerina marginata (strain CBS 339.88)</name>
    <dbReference type="NCBI Taxonomy" id="685588"/>
    <lineage>
        <taxon>Eukaryota</taxon>
        <taxon>Fungi</taxon>
        <taxon>Dikarya</taxon>
        <taxon>Basidiomycota</taxon>
        <taxon>Agaricomycotina</taxon>
        <taxon>Agaricomycetes</taxon>
        <taxon>Agaricomycetidae</taxon>
        <taxon>Agaricales</taxon>
        <taxon>Agaricineae</taxon>
        <taxon>Strophariaceae</taxon>
        <taxon>Galerina</taxon>
    </lineage>
</organism>
<accession>A0A067SHE5</accession>
<evidence type="ECO:0000256" key="1">
    <source>
        <dbReference type="SAM" id="MobiDB-lite"/>
    </source>
</evidence>
<evidence type="ECO:0000313" key="3">
    <source>
        <dbReference type="Proteomes" id="UP000027222"/>
    </source>
</evidence>
<name>A0A067SHE5_GALM3</name>